<dbReference type="Gene3D" id="3.40.570.10">
    <property type="entry name" value="Extracellular Endonuclease, subunit A"/>
    <property type="match status" value="1"/>
</dbReference>
<evidence type="ECO:0000259" key="2">
    <source>
        <dbReference type="Pfam" id="PF13930"/>
    </source>
</evidence>
<accession>A0ABX7T3H5</accession>
<keyword evidence="3" id="KW-0540">Nuclease</keyword>
<keyword evidence="4" id="KW-1185">Reference proteome</keyword>
<name>A0ABX7T3H5_9SPHN</name>
<dbReference type="EMBL" id="CP071794">
    <property type="protein sequence ID" value="QTD56125.1"/>
    <property type="molecule type" value="Genomic_DNA"/>
</dbReference>
<dbReference type="InterPro" id="IPR044927">
    <property type="entry name" value="Endonuclea_NS_2"/>
</dbReference>
<dbReference type="Proteomes" id="UP000663923">
    <property type="component" value="Chromosome"/>
</dbReference>
<dbReference type="InterPro" id="IPR044929">
    <property type="entry name" value="DNA/RNA_non-sp_Endonuclease_sf"/>
</dbReference>
<sequence length="523" mass="54766">MVDPATSASGIQSAAITSSPPPPQNYMDIQFLGRDIGQLATANIDIGQATQQQANSQLSPVQQGELAWVIEQETSWTTQVADFTAQFSSGAMALDAIQPAVAELGRKAGLDQTTWGASLQQILDTPGLATSFTAGLQEGMLNGAKDMVVGIASLAGRAVQYGADVGLAGDVGDFVRNTAKSALPETVQGWLRTSSVGQAMNAVLPSDRRGDVSTAALQDMGNAAKNYFASHSASQIADDVGNAIDKAWDGLEADHAKAVAQGPQAEARWWGETVGRVTFEVAATFVPVAGVAGKASKGAQVIDGTADAVRILDAAGDSVRATDKTGDIVRAGDALTDTARAADNLDEAALAARATQLTQQSAKVGKNSVEWTLDGAGRPVEAHATLREVFVKAPRSSAEKAAQVEVGGAARLATDQGGHVIGHRFVKDQGLKNLFPQNANLNNSGFKKVENEMADWITAGGEVSVDIKLKDIVDGRPGKIEIAYEVIDPKTGDVIFDNMKQFNNVAGETFDRVPSGQMQQYFE</sequence>
<reference evidence="3 4" key="1">
    <citation type="submission" date="2021-03" db="EMBL/GenBank/DDBJ databases">
        <title>Complete genome of Parasphingorhabdus_sp.JHSY0214.</title>
        <authorList>
            <person name="Yoo J.H."/>
            <person name="Bae J.W."/>
        </authorList>
    </citation>
    <scope>NUCLEOTIDE SEQUENCE [LARGE SCALE GENOMIC DNA]</scope>
    <source>
        <strain evidence="3 4">JHSY0214</strain>
    </source>
</reference>
<keyword evidence="3" id="KW-0378">Hydrolase</keyword>
<organism evidence="3 4">
    <name type="scientific">Parasphingorhabdus cellanae</name>
    <dbReference type="NCBI Taxonomy" id="2806553"/>
    <lineage>
        <taxon>Bacteria</taxon>
        <taxon>Pseudomonadati</taxon>
        <taxon>Pseudomonadota</taxon>
        <taxon>Alphaproteobacteria</taxon>
        <taxon>Sphingomonadales</taxon>
        <taxon>Sphingomonadaceae</taxon>
        <taxon>Parasphingorhabdus</taxon>
    </lineage>
</organism>
<feature type="compositionally biased region" description="Polar residues" evidence="1">
    <location>
        <begin position="1"/>
        <end position="18"/>
    </location>
</feature>
<feature type="domain" description="Type VII secretion system protein EssD-like" evidence="2">
    <location>
        <begin position="370"/>
        <end position="469"/>
    </location>
</feature>
<feature type="region of interest" description="Disordered" evidence="1">
    <location>
        <begin position="1"/>
        <end position="24"/>
    </location>
</feature>
<gene>
    <name evidence="3" type="ORF">J4G78_00495</name>
</gene>
<evidence type="ECO:0000256" key="1">
    <source>
        <dbReference type="SAM" id="MobiDB-lite"/>
    </source>
</evidence>
<evidence type="ECO:0000313" key="3">
    <source>
        <dbReference type="EMBL" id="QTD56125.1"/>
    </source>
</evidence>
<dbReference type="GO" id="GO:0004519">
    <property type="term" value="F:endonuclease activity"/>
    <property type="evidence" value="ECO:0007669"/>
    <property type="project" value="UniProtKB-KW"/>
</dbReference>
<protein>
    <submittedName>
        <fullName evidence="3">DNA/RNA non-specific endonuclease</fullName>
    </submittedName>
</protein>
<evidence type="ECO:0000313" key="4">
    <source>
        <dbReference type="Proteomes" id="UP000663923"/>
    </source>
</evidence>
<dbReference type="RefSeq" id="WP_207987947.1">
    <property type="nucleotide sequence ID" value="NZ_CP071794.1"/>
</dbReference>
<keyword evidence="3" id="KW-0255">Endonuclease</keyword>
<proteinExistence type="predicted"/>
<dbReference type="Pfam" id="PF13930">
    <property type="entry name" value="Endonuclea_NS_2"/>
    <property type="match status" value="1"/>
</dbReference>